<dbReference type="Pfam" id="PF19417">
    <property type="entry name" value="RnlA_toxin_N"/>
    <property type="match status" value="1"/>
</dbReference>
<organism evidence="3 4">
    <name type="scientific">Clostridium neonatale</name>
    <dbReference type="NCBI Taxonomy" id="137838"/>
    <lineage>
        <taxon>Bacteria</taxon>
        <taxon>Bacillati</taxon>
        <taxon>Bacillota</taxon>
        <taxon>Clostridia</taxon>
        <taxon>Eubacteriales</taxon>
        <taxon>Clostridiaceae</taxon>
        <taxon>Clostridium</taxon>
    </lineage>
</organism>
<dbReference type="Pfam" id="PF19034">
    <property type="entry name" value="RnlA-toxin_DBD"/>
    <property type="match status" value="1"/>
</dbReference>
<dbReference type="AlphaFoldDB" id="A0AA86MQG6"/>
<sequence>MGKYSKLLIDRELIDIHIGEYFNENGENYTIKETSLINEGTGQTRYILDVEGKEVKIDFFFRKSDGTTTIQPIGNNESKELGTKISDYILEANGCCSIKKGVVTLDNVSQEQFDGLKSYLASIDGVEVLTENNEANGGGQFWQIKNQIGDKITLTYYKNSGRLMCQGYMFKLFLEVTSFLTGIGLKFKKEVKNENINNSDNVEILVKKALPNAYDKLDRILIDFLYDSFSQIDSGVKCKDYSNWTFSALKGLEAFIKQILLKNSIRLWEAKGFAVRGSDGRPTPIFINKPIYEVNISEIEVDSTNKLALEETYRYYNANRHRLFHTKQQLASTAKISNESEAEQIVYKVCDLFDKYYNIII</sequence>
<dbReference type="EMBL" id="CAKJVE010000004">
    <property type="protein sequence ID" value="CAG9702610.1"/>
    <property type="molecule type" value="Genomic_DNA"/>
</dbReference>
<dbReference type="Gene3D" id="3.30.310.240">
    <property type="entry name" value="Bacterial toxin RNase RnlA/LsoA, N-terminal domain"/>
    <property type="match status" value="1"/>
</dbReference>
<name>A0AA86MQG6_9CLOT</name>
<dbReference type="Gene3D" id="3.30.160.690">
    <property type="entry name" value="Bacterial toxin RNase RnlA/LsoA, N repeated domain"/>
    <property type="match status" value="1"/>
</dbReference>
<feature type="domain" description="Bacterial toxin RNase RnlA/LsoA DBD" evidence="1">
    <location>
        <begin position="200"/>
        <end position="327"/>
    </location>
</feature>
<feature type="domain" description="Bacterial toxin RNase RnlA/LsoA N-terminal" evidence="2">
    <location>
        <begin position="4"/>
        <end position="89"/>
    </location>
</feature>
<comment type="caution">
    <text evidence="3">The sequence shown here is derived from an EMBL/GenBank/DDBJ whole genome shotgun (WGS) entry which is preliminary data.</text>
</comment>
<evidence type="ECO:0000313" key="3">
    <source>
        <dbReference type="EMBL" id="CAG9702610.1"/>
    </source>
</evidence>
<protein>
    <submittedName>
        <fullName evidence="3">Uncharacterized protein</fullName>
    </submittedName>
</protein>
<dbReference type="Gene3D" id="6.10.250.2650">
    <property type="match status" value="1"/>
</dbReference>
<reference evidence="3" key="1">
    <citation type="submission" date="2021-10" db="EMBL/GenBank/DDBJ databases">
        <authorList>
            <person name="Mesa V."/>
        </authorList>
    </citation>
    <scope>NUCLEOTIDE SEQUENCE</scope>
    <source>
        <strain evidence="3">CC3_PB</strain>
    </source>
</reference>
<evidence type="ECO:0000313" key="4">
    <source>
        <dbReference type="Proteomes" id="UP000789738"/>
    </source>
</evidence>
<gene>
    <name evidence="3" type="ORF">CNEO_40071</name>
</gene>
<dbReference type="Proteomes" id="UP000789738">
    <property type="component" value="Unassembled WGS sequence"/>
</dbReference>
<dbReference type="InterPro" id="IPR043994">
    <property type="entry name" value="RnlA/LsoA-toxin_DBD"/>
</dbReference>
<dbReference type="GO" id="GO:0004521">
    <property type="term" value="F:RNA endonuclease activity"/>
    <property type="evidence" value="ECO:0007669"/>
    <property type="project" value="InterPro"/>
</dbReference>
<proteinExistence type="predicted"/>
<evidence type="ECO:0000259" key="1">
    <source>
        <dbReference type="Pfam" id="PF19034"/>
    </source>
</evidence>
<dbReference type="RefSeq" id="WP_210888724.1">
    <property type="nucleotide sequence ID" value="NZ_CAKJVE010000004.1"/>
</dbReference>
<dbReference type="InterPro" id="IPR045837">
    <property type="entry name" value="RnlA_toxin_N"/>
</dbReference>
<evidence type="ECO:0000259" key="2">
    <source>
        <dbReference type="Pfam" id="PF19417"/>
    </source>
</evidence>
<accession>A0AA86MQG6</accession>